<sequence length="150" mass="16845">MKMKLMVASLVCASSMFADMVVSPNALPQKAQEFLNTHFKGVNVGYVKQDVDSYEVNLVDGTEIDFIINGDWKEVDGKYKAIPTGFIPKEVIAKVQAAQPNAAIVEVDKKINGYKFRTNNMMEIYTDFKGNILGQNLMINHLNQTLRFGY</sequence>
<evidence type="ECO:0000256" key="1">
    <source>
        <dbReference type="SAM" id="SignalP"/>
    </source>
</evidence>
<comment type="caution">
    <text evidence="3">The sequence shown here is derived from an EMBL/GenBank/DDBJ whole genome shotgun (WGS) entry which is preliminary data.</text>
</comment>
<feature type="chain" id="PRO_5025678845" description="Putative beta-lactamase-inhibitor-like PepSY-like domain-containing protein" evidence="1">
    <location>
        <begin position="19"/>
        <end position="150"/>
    </location>
</feature>
<protein>
    <recommendedName>
        <fullName evidence="2">Putative beta-lactamase-inhibitor-like PepSY-like domain-containing protein</fullName>
    </recommendedName>
</protein>
<evidence type="ECO:0000259" key="2">
    <source>
        <dbReference type="Pfam" id="PF11396"/>
    </source>
</evidence>
<dbReference type="InterPro" id="IPR021533">
    <property type="entry name" value="PepSY-like"/>
</dbReference>
<evidence type="ECO:0000313" key="4">
    <source>
        <dbReference type="Proteomes" id="UP000440714"/>
    </source>
</evidence>
<reference evidence="3 4" key="1">
    <citation type="submission" date="2019-09" db="EMBL/GenBank/DDBJ databases">
        <authorList>
            <consortium name="PulseNet: The National Subtyping Network for Foodborne Disease Surveillance"/>
            <person name="Tarr C.L."/>
            <person name="Trees E."/>
            <person name="Katz L.S."/>
            <person name="Carleton-Romer H.A."/>
            <person name="Stroika S."/>
            <person name="Kucerova Z."/>
            <person name="Roache K.F."/>
            <person name="Sabol A.L."/>
            <person name="Besser J."/>
            <person name="Gerner-Smidt P."/>
        </authorList>
    </citation>
    <scope>NUCLEOTIDE SEQUENCE [LARGE SCALE GENOMIC DNA]</scope>
    <source>
        <strain evidence="3 4">PNUSAC011760</strain>
    </source>
</reference>
<organism evidence="3 4">
    <name type="scientific">Campylobacter lari</name>
    <dbReference type="NCBI Taxonomy" id="201"/>
    <lineage>
        <taxon>Bacteria</taxon>
        <taxon>Pseudomonadati</taxon>
        <taxon>Campylobacterota</taxon>
        <taxon>Epsilonproteobacteria</taxon>
        <taxon>Campylobacterales</taxon>
        <taxon>Campylobacteraceae</taxon>
        <taxon>Campylobacter</taxon>
    </lineage>
</organism>
<feature type="domain" description="Putative beta-lactamase-inhibitor-like PepSY-like" evidence="2">
    <location>
        <begin position="52"/>
        <end position="133"/>
    </location>
</feature>
<dbReference type="Pfam" id="PF11396">
    <property type="entry name" value="PepSY_like"/>
    <property type="match status" value="1"/>
</dbReference>
<dbReference type="Proteomes" id="UP000440714">
    <property type="component" value="Unassembled WGS sequence"/>
</dbReference>
<dbReference type="AlphaFoldDB" id="A0A698FTW5"/>
<dbReference type="EMBL" id="AAKYAN010000013">
    <property type="protein sequence ID" value="ECW8955104.1"/>
    <property type="molecule type" value="Genomic_DNA"/>
</dbReference>
<proteinExistence type="predicted"/>
<feature type="signal peptide" evidence="1">
    <location>
        <begin position="1"/>
        <end position="18"/>
    </location>
</feature>
<name>A0A698FTW5_CAMLA</name>
<feature type="non-terminal residue" evidence="3">
    <location>
        <position position="150"/>
    </location>
</feature>
<gene>
    <name evidence="3" type="ORF">F5R70_06665</name>
</gene>
<dbReference type="SUPFAM" id="SSF160574">
    <property type="entry name" value="BT0923-like"/>
    <property type="match status" value="1"/>
</dbReference>
<accession>A0A698FTW5</accession>
<dbReference type="Gene3D" id="3.40.1420.30">
    <property type="match status" value="1"/>
</dbReference>
<evidence type="ECO:0000313" key="3">
    <source>
        <dbReference type="EMBL" id="ECW8955104.1"/>
    </source>
</evidence>
<keyword evidence="1" id="KW-0732">Signal</keyword>